<evidence type="ECO:0000313" key="5">
    <source>
        <dbReference type="EMBL" id="GAA2110743.1"/>
    </source>
</evidence>
<dbReference type="RefSeq" id="WP_344287916.1">
    <property type="nucleotide sequence ID" value="NZ_BAAAPF010000010.1"/>
</dbReference>
<keyword evidence="6" id="KW-1185">Reference proteome</keyword>
<protein>
    <submittedName>
        <fullName evidence="5">DnaB-like helicase N-terminal domain-containing protein</fullName>
    </submittedName>
</protein>
<accession>A0ABP5J4M0</accession>
<evidence type="ECO:0000256" key="2">
    <source>
        <dbReference type="ARBA" id="ARBA00023125"/>
    </source>
</evidence>
<dbReference type="InterPro" id="IPR016136">
    <property type="entry name" value="DNA_helicase_N/primase_C"/>
</dbReference>
<feature type="domain" description="DNA helicase DnaB-like N-terminal" evidence="4">
    <location>
        <begin position="6"/>
        <end position="89"/>
    </location>
</feature>
<evidence type="ECO:0000259" key="4">
    <source>
        <dbReference type="Pfam" id="PF00772"/>
    </source>
</evidence>
<feature type="domain" description="DNA helicase DnaB-like N-terminal" evidence="4">
    <location>
        <begin position="178"/>
        <end position="241"/>
    </location>
</feature>
<dbReference type="Gene3D" id="1.10.860.10">
    <property type="entry name" value="DNAb Helicase, Chain A"/>
    <property type="match status" value="2"/>
</dbReference>
<dbReference type="EMBL" id="BAAAPF010000010">
    <property type="protein sequence ID" value="GAA2110743.1"/>
    <property type="molecule type" value="Genomic_DNA"/>
</dbReference>
<feature type="compositionally biased region" description="Basic and acidic residues" evidence="3">
    <location>
        <begin position="341"/>
        <end position="353"/>
    </location>
</feature>
<sequence>MRVARRAEQALLGAGLLRPAALTALRWIPPGAFARPAHPALWRLLHSLPAEQVTPMAVTAALADAEPGVRSVLSPSYLATLVAACPDPGRAPLYGGMTLEAAIHRGVERAGEGLRTTAQNVEIDLADQALADVAPAAQRLGAFGRAWQQAPETVRTLLEVDPEEPPTLAARSGPVRTDVQAEAETVASLMYRPAQLAEVRWLNADDFSDPQLRGAYRAMSALDARHAPVDPLTVAWQAARQPGPQPSHDLLDALDRGGMAGIAATTGEKVLATAALDRLDAAGHRMRTAARHPGLPPAALLDDAGRALAPVERDRERLHHAEHDHECEPADQEPAPPDPQPTDHARDEMEMDL</sequence>
<dbReference type="InterPro" id="IPR007693">
    <property type="entry name" value="DNA_helicase_DnaB-like_N"/>
</dbReference>
<dbReference type="PANTHER" id="PTHR30153">
    <property type="entry name" value="REPLICATIVE DNA HELICASE DNAB"/>
    <property type="match status" value="1"/>
</dbReference>
<gene>
    <name evidence="5" type="ORF">GCM10009802_08030</name>
</gene>
<name>A0ABP5J4M0_9ACTN</name>
<feature type="compositionally biased region" description="Basic and acidic residues" evidence="3">
    <location>
        <begin position="311"/>
        <end position="328"/>
    </location>
</feature>
<dbReference type="PANTHER" id="PTHR30153:SF2">
    <property type="entry name" value="REPLICATIVE DNA HELICASE"/>
    <property type="match status" value="1"/>
</dbReference>
<dbReference type="InterPro" id="IPR036185">
    <property type="entry name" value="DNA_heli_DnaB-like_N_sf"/>
</dbReference>
<evidence type="ECO:0000313" key="6">
    <source>
        <dbReference type="Proteomes" id="UP001500443"/>
    </source>
</evidence>
<evidence type="ECO:0000256" key="3">
    <source>
        <dbReference type="SAM" id="MobiDB-lite"/>
    </source>
</evidence>
<dbReference type="Proteomes" id="UP001500443">
    <property type="component" value="Unassembled WGS sequence"/>
</dbReference>
<keyword evidence="1" id="KW-0235">DNA replication</keyword>
<dbReference type="SUPFAM" id="SSF48024">
    <property type="entry name" value="N-terminal domain of DnaB helicase"/>
    <property type="match status" value="2"/>
</dbReference>
<evidence type="ECO:0000256" key="1">
    <source>
        <dbReference type="ARBA" id="ARBA00022705"/>
    </source>
</evidence>
<reference evidence="6" key="1">
    <citation type="journal article" date="2019" name="Int. J. Syst. Evol. Microbiol.">
        <title>The Global Catalogue of Microorganisms (GCM) 10K type strain sequencing project: providing services to taxonomists for standard genome sequencing and annotation.</title>
        <authorList>
            <consortium name="The Broad Institute Genomics Platform"/>
            <consortium name="The Broad Institute Genome Sequencing Center for Infectious Disease"/>
            <person name="Wu L."/>
            <person name="Ma J."/>
        </authorList>
    </citation>
    <scope>NUCLEOTIDE SEQUENCE [LARGE SCALE GENOMIC DNA]</scope>
    <source>
        <strain evidence="6">JCM 15481</strain>
    </source>
</reference>
<proteinExistence type="predicted"/>
<organism evidence="5 6">
    <name type="scientific">Streptomyces synnematoformans</name>
    <dbReference type="NCBI Taxonomy" id="415721"/>
    <lineage>
        <taxon>Bacteria</taxon>
        <taxon>Bacillati</taxon>
        <taxon>Actinomycetota</taxon>
        <taxon>Actinomycetes</taxon>
        <taxon>Kitasatosporales</taxon>
        <taxon>Streptomycetaceae</taxon>
        <taxon>Streptomyces</taxon>
    </lineage>
</organism>
<keyword evidence="2" id="KW-0238">DNA-binding</keyword>
<feature type="region of interest" description="Disordered" evidence="3">
    <location>
        <begin position="311"/>
        <end position="353"/>
    </location>
</feature>
<dbReference type="Pfam" id="PF00772">
    <property type="entry name" value="DnaB"/>
    <property type="match status" value="2"/>
</dbReference>
<comment type="caution">
    <text evidence="5">The sequence shown here is derived from an EMBL/GenBank/DDBJ whole genome shotgun (WGS) entry which is preliminary data.</text>
</comment>